<evidence type="ECO:0000256" key="1">
    <source>
        <dbReference type="SAM" id="MobiDB-lite"/>
    </source>
</evidence>
<dbReference type="Pfam" id="PF07898">
    <property type="entry name" value="DUF1676"/>
    <property type="match status" value="1"/>
</dbReference>
<reference evidence="5" key="1">
    <citation type="submission" date="2025-08" db="UniProtKB">
        <authorList>
            <consortium name="RefSeq"/>
        </authorList>
    </citation>
    <scope>IDENTIFICATION</scope>
    <source>
        <strain evidence="5">11010-0011.00</strain>
        <tissue evidence="5">Whole body</tissue>
    </source>
</reference>
<accession>A0A6J2T9Q9</accession>
<sequence length="233" mass="25656">MCRAYLLFCLLGFALCLAEAQSKDDECVQQPTLYCRGARALRIMLRNLNKSDKPLVIMRGLEIVPLHNETETEAMLKHAADTQPTLLDSVAFYLRTHEINLKLADLLDEPTTSLERNSIDEGRKKDKGQGVLLAVALMFGKMMAVMGLGGIGALALKALGVAMMALMMAGILGLKTAAQHGHETSHTVSYLTGEGHHHRRRRRRRSAGTTQVVITEGQRPLAATLPYSAWLQH</sequence>
<feature type="transmembrane region" description="Helical" evidence="2">
    <location>
        <begin position="131"/>
        <end position="156"/>
    </location>
</feature>
<name>A0A6J2T9Q9_DROLE</name>
<keyword evidence="4" id="KW-1185">Reference proteome</keyword>
<feature type="chain" id="PRO_5026979412" evidence="3">
    <location>
        <begin position="21"/>
        <end position="233"/>
    </location>
</feature>
<protein>
    <submittedName>
        <fullName evidence="5">Uncharacterized protein LOC115621972</fullName>
    </submittedName>
</protein>
<evidence type="ECO:0000256" key="3">
    <source>
        <dbReference type="SAM" id="SignalP"/>
    </source>
</evidence>
<evidence type="ECO:0000256" key="2">
    <source>
        <dbReference type="SAM" id="Phobius"/>
    </source>
</evidence>
<dbReference type="OrthoDB" id="8190250at2759"/>
<dbReference type="Proteomes" id="UP000504634">
    <property type="component" value="Unplaced"/>
</dbReference>
<keyword evidence="2" id="KW-0812">Transmembrane</keyword>
<dbReference type="GO" id="GO:0016020">
    <property type="term" value="C:membrane"/>
    <property type="evidence" value="ECO:0007669"/>
    <property type="project" value="TreeGrafter"/>
</dbReference>
<dbReference type="PANTHER" id="PTHR21879:SF23">
    <property type="entry name" value="IP06949P"/>
    <property type="match status" value="1"/>
</dbReference>
<feature type="region of interest" description="Disordered" evidence="1">
    <location>
        <begin position="185"/>
        <end position="211"/>
    </location>
</feature>
<keyword evidence="2" id="KW-0472">Membrane</keyword>
<proteinExistence type="predicted"/>
<feature type="signal peptide" evidence="3">
    <location>
        <begin position="1"/>
        <end position="20"/>
    </location>
</feature>
<organism evidence="4 5">
    <name type="scientific">Drosophila lebanonensis</name>
    <name type="common">Fruit fly</name>
    <name type="synonym">Scaptodrosophila lebanonensis</name>
    <dbReference type="NCBI Taxonomy" id="7225"/>
    <lineage>
        <taxon>Eukaryota</taxon>
        <taxon>Metazoa</taxon>
        <taxon>Ecdysozoa</taxon>
        <taxon>Arthropoda</taxon>
        <taxon>Hexapoda</taxon>
        <taxon>Insecta</taxon>
        <taxon>Pterygota</taxon>
        <taxon>Neoptera</taxon>
        <taxon>Endopterygota</taxon>
        <taxon>Diptera</taxon>
        <taxon>Brachycera</taxon>
        <taxon>Muscomorpha</taxon>
        <taxon>Ephydroidea</taxon>
        <taxon>Drosophilidae</taxon>
        <taxon>Scaptodrosophila</taxon>
    </lineage>
</organism>
<evidence type="ECO:0000313" key="4">
    <source>
        <dbReference type="Proteomes" id="UP000504634"/>
    </source>
</evidence>
<dbReference type="GeneID" id="115621972"/>
<evidence type="ECO:0000313" key="5">
    <source>
        <dbReference type="RefSeq" id="XP_030371682.1"/>
    </source>
</evidence>
<dbReference type="RefSeq" id="XP_030371682.1">
    <property type="nucleotide sequence ID" value="XM_030515822.1"/>
</dbReference>
<keyword evidence="3" id="KW-0732">Signal</keyword>
<dbReference type="PANTHER" id="PTHR21879">
    <property type="entry name" value="FI03362P-RELATED-RELATED"/>
    <property type="match status" value="1"/>
</dbReference>
<dbReference type="InterPro" id="IPR012464">
    <property type="entry name" value="DUF1676"/>
</dbReference>
<keyword evidence="2" id="KW-1133">Transmembrane helix</keyword>
<dbReference type="AlphaFoldDB" id="A0A6J2T9Q9"/>
<feature type="compositionally biased region" description="Basic residues" evidence="1">
    <location>
        <begin position="196"/>
        <end position="206"/>
    </location>
</feature>
<gene>
    <name evidence="5" type="primary">LOC115621972</name>
</gene>